<sequence length="267" mass="30007">MSDKLSALLKTMTALRDPETGCSWDKAQTFDSIVPHTIEEAYEVASAIENKDLVGLKDELGDLLFQVVFYAELAQEQGVFDFNDVVSTLNDKLQRRHPHVFSEQAVLPEAALEKQWQAIKAGERAEKSTSNTPLWSDIPRMLPALSRAQKVQKRASALGFDWPDYHGALDKVVEEVEEVSEALACDPHSEHSAEEIGDLLFATVNVARHTKHDPEQALRQASDKFVMRFADVDEVLRNQGVSLQQADLKQMDAAWEQVKTQHKKQGR</sequence>
<dbReference type="InterPro" id="IPR004518">
    <property type="entry name" value="MazG-like_dom"/>
</dbReference>
<evidence type="ECO:0000313" key="6">
    <source>
        <dbReference type="EMBL" id="TMO69434.1"/>
    </source>
</evidence>
<comment type="caution">
    <text evidence="6">The sequence shown here is derived from an EMBL/GenBank/DDBJ whole genome shotgun (WGS) entry which is preliminary data.</text>
</comment>
<dbReference type="GO" id="GO:0006203">
    <property type="term" value="P:dGTP catabolic process"/>
    <property type="evidence" value="ECO:0007669"/>
    <property type="project" value="TreeGrafter"/>
</dbReference>
<dbReference type="AlphaFoldDB" id="A0A5S3VBK0"/>
<evidence type="ECO:0000259" key="5">
    <source>
        <dbReference type="Pfam" id="PF03819"/>
    </source>
</evidence>
<dbReference type="InterPro" id="IPR048011">
    <property type="entry name" value="NTP-PPase_MazG-like_C"/>
</dbReference>
<dbReference type="FunFam" id="1.10.287.1080:FF:000001">
    <property type="entry name" value="Nucleoside triphosphate pyrophosphohydrolase"/>
    <property type="match status" value="1"/>
</dbReference>
<dbReference type="CDD" id="cd11528">
    <property type="entry name" value="NTP-PPase_MazG_Nterm"/>
    <property type="match status" value="1"/>
</dbReference>
<dbReference type="RefSeq" id="WP_138590383.1">
    <property type="nucleotide sequence ID" value="NZ_PNBX01000015.1"/>
</dbReference>
<evidence type="ECO:0000256" key="4">
    <source>
        <dbReference type="ARBA" id="ARBA00074799"/>
    </source>
</evidence>
<reference evidence="6 7" key="1">
    <citation type="submission" date="2018-01" db="EMBL/GenBank/DDBJ databases">
        <authorList>
            <person name="Paulsen S."/>
            <person name="Gram L.K."/>
        </authorList>
    </citation>
    <scope>NUCLEOTIDE SEQUENCE [LARGE SCALE GENOMIC DNA]</scope>
    <source>
        <strain evidence="6 7">S3790</strain>
    </source>
</reference>
<dbReference type="GO" id="GO:0047693">
    <property type="term" value="F:ATP diphosphatase activity"/>
    <property type="evidence" value="ECO:0007669"/>
    <property type="project" value="UniProtKB-EC"/>
</dbReference>
<comment type="similarity">
    <text evidence="2">Belongs to the nucleoside triphosphate pyrophosphohydrolase family.</text>
</comment>
<dbReference type="NCBIfam" id="NF007113">
    <property type="entry name" value="PRK09562.1"/>
    <property type="match status" value="1"/>
</dbReference>
<proteinExistence type="inferred from homology"/>
<evidence type="ECO:0000313" key="7">
    <source>
        <dbReference type="Proteomes" id="UP000307217"/>
    </source>
</evidence>
<dbReference type="Pfam" id="PF03819">
    <property type="entry name" value="MazG"/>
    <property type="match status" value="2"/>
</dbReference>
<evidence type="ECO:0000256" key="1">
    <source>
        <dbReference type="ARBA" id="ARBA00052141"/>
    </source>
</evidence>
<gene>
    <name evidence="6" type="ORF">CWC19_04490</name>
</gene>
<dbReference type="GO" id="GO:0046076">
    <property type="term" value="P:dTTP catabolic process"/>
    <property type="evidence" value="ECO:0007669"/>
    <property type="project" value="TreeGrafter"/>
</dbReference>
<dbReference type="OrthoDB" id="9808939at2"/>
<evidence type="ECO:0000256" key="2">
    <source>
        <dbReference type="ARBA" id="ARBA00061115"/>
    </source>
</evidence>
<dbReference type="Gene3D" id="1.10.287.1080">
    <property type="entry name" value="MazG-like"/>
    <property type="match status" value="2"/>
</dbReference>
<dbReference type="GO" id="GO:0046081">
    <property type="term" value="P:dUTP catabolic process"/>
    <property type="evidence" value="ECO:0007669"/>
    <property type="project" value="TreeGrafter"/>
</dbReference>
<reference evidence="7" key="2">
    <citation type="submission" date="2019-06" db="EMBL/GenBank/DDBJ databases">
        <title>Co-occurence of chitin degradation, pigmentation and bioactivity in marine Pseudoalteromonas.</title>
        <authorList>
            <person name="Sonnenschein E.C."/>
            <person name="Bech P.K."/>
        </authorList>
    </citation>
    <scope>NUCLEOTIDE SEQUENCE [LARGE SCALE GENOMIC DNA]</scope>
    <source>
        <strain evidence="7">S3790</strain>
    </source>
</reference>
<dbReference type="GO" id="GO:0046052">
    <property type="term" value="P:UTP catabolic process"/>
    <property type="evidence" value="ECO:0007669"/>
    <property type="project" value="TreeGrafter"/>
</dbReference>
<dbReference type="InterPro" id="IPR048015">
    <property type="entry name" value="NTP-PPase_MazG-like_N"/>
</dbReference>
<evidence type="ECO:0000256" key="3">
    <source>
        <dbReference type="ARBA" id="ARBA00066372"/>
    </source>
</evidence>
<dbReference type="PANTHER" id="PTHR30522:SF0">
    <property type="entry name" value="NUCLEOSIDE TRIPHOSPHATE PYROPHOSPHOHYDROLASE"/>
    <property type="match status" value="1"/>
</dbReference>
<dbReference type="NCBIfam" id="TIGR00444">
    <property type="entry name" value="mazG"/>
    <property type="match status" value="1"/>
</dbReference>
<protein>
    <recommendedName>
        <fullName evidence="4">Nucleoside triphosphate pyrophosphohydrolase</fullName>
        <ecNumber evidence="3">3.6.1.8</ecNumber>
    </recommendedName>
</protein>
<dbReference type="FunFam" id="1.10.287.1080:FF:000003">
    <property type="entry name" value="Nucleoside triphosphate pyrophosphohydrolase"/>
    <property type="match status" value="1"/>
</dbReference>
<name>A0A5S3VBK0_9GAMM</name>
<dbReference type="GO" id="GO:0006950">
    <property type="term" value="P:response to stress"/>
    <property type="evidence" value="ECO:0007669"/>
    <property type="project" value="UniProtKB-ARBA"/>
</dbReference>
<dbReference type="EMBL" id="PNBX01000015">
    <property type="protein sequence ID" value="TMO69434.1"/>
    <property type="molecule type" value="Genomic_DNA"/>
</dbReference>
<dbReference type="GO" id="GO:0046047">
    <property type="term" value="P:TTP catabolic process"/>
    <property type="evidence" value="ECO:0007669"/>
    <property type="project" value="TreeGrafter"/>
</dbReference>
<comment type="catalytic activity">
    <reaction evidence="1">
        <text>ATP + H2O = AMP + diphosphate + H(+)</text>
        <dbReference type="Rhea" id="RHEA:14245"/>
        <dbReference type="ChEBI" id="CHEBI:15377"/>
        <dbReference type="ChEBI" id="CHEBI:15378"/>
        <dbReference type="ChEBI" id="CHEBI:30616"/>
        <dbReference type="ChEBI" id="CHEBI:33019"/>
        <dbReference type="ChEBI" id="CHEBI:456215"/>
        <dbReference type="EC" id="3.6.1.8"/>
    </reaction>
</comment>
<accession>A0A5S3VBK0</accession>
<feature type="domain" description="NTP pyrophosphohydrolase MazG-like" evidence="5">
    <location>
        <begin position="170"/>
        <end position="228"/>
    </location>
</feature>
<dbReference type="SUPFAM" id="SSF101386">
    <property type="entry name" value="all-alpha NTP pyrophosphatases"/>
    <property type="match status" value="2"/>
</dbReference>
<feature type="domain" description="NTP pyrophosphohydrolase MazG-like" evidence="5">
    <location>
        <begin position="28"/>
        <end position="101"/>
    </location>
</feature>
<dbReference type="GO" id="GO:0046061">
    <property type="term" value="P:dATP catabolic process"/>
    <property type="evidence" value="ECO:0007669"/>
    <property type="project" value="TreeGrafter"/>
</dbReference>
<keyword evidence="6" id="KW-0378">Hydrolase</keyword>
<dbReference type="CDD" id="cd11529">
    <property type="entry name" value="NTP-PPase_MazG_Cterm"/>
    <property type="match status" value="1"/>
</dbReference>
<dbReference type="EC" id="3.6.1.8" evidence="3"/>
<organism evidence="6 7">
    <name type="scientific">Pseudoalteromonas aurantia</name>
    <dbReference type="NCBI Taxonomy" id="43654"/>
    <lineage>
        <taxon>Bacteria</taxon>
        <taxon>Pseudomonadati</taxon>
        <taxon>Pseudomonadota</taxon>
        <taxon>Gammaproteobacteria</taxon>
        <taxon>Alteromonadales</taxon>
        <taxon>Pseudoalteromonadaceae</taxon>
        <taxon>Pseudoalteromonas</taxon>
    </lineage>
</organism>
<dbReference type="InterPro" id="IPR011551">
    <property type="entry name" value="NTP_PyrPHydrolase_MazG"/>
</dbReference>
<dbReference type="Proteomes" id="UP000307217">
    <property type="component" value="Unassembled WGS sequence"/>
</dbReference>
<dbReference type="PANTHER" id="PTHR30522">
    <property type="entry name" value="NUCLEOSIDE TRIPHOSPHATE PYROPHOSPHOHYDROLASE"/>
    <property type="match status" value="1"/>
</dbReference>